<feature type="region of interest" description="Disordered" evidence="1">
    <location>
        <begin position="90"/>
        <end position="147"/>
    </location>
</feature>
<feature type="region of interest" description="Disordered" evidence="1">
    <location>
        <begin position="1"/>
        <end position="41"/>
    </location>
</feature>
<evidence type="ECO:0000313" key="3">
    <source>
        <dbReference type="Proteomes" id="UP000664521"/>
    </source>
</evidence>
<evidence type="ECO:0000256" key="1">
    <source>
        <dbReference type="SAM" id="MobiDB-lite"/>
    </source>
</evidence>
<dbReference type="EMBL" id="CAJPDS010000010">
    <property type="protein sequence ID" value="CAF9911534.1"/>
    <property type="molecule type" value="Genomic_DNA"/>
</dbReference>
<protein>
    <submittedName>
        <fullName evidence="2">Uncharacterized protein</fullName>
    </submittedName>
</protein>
<gene>
    <name evidence="2" type="ORF">HETSPECPRED_000367</name>
</gene>
<name>A0A8H3EU97_9LECA</name>
<dbReference type="OrthoDB" id="10537412at2759"/>
<proteinExistence type="predicted"/>
<organism evidence="2 3">
    <name type="scientific">Heterodermia speciosa</name>
    <dbReference type="NCBI Taxonomy" id="116794"/>
    <lineage>
        <taxon>Eukaryota</taxon>
        <taxon>Fungi</taxon>
        <taxon>Dikarya</taxon>
        <taxon>Ascomycota</taxon>
        <taxon>Pezizomycotina</taxon>
        <taxon>Lecanoromycetes</taxon>
        <taxon>OSLEUM clade</taxon>
        <taxon>Lecanoromycetidae</taxon>
        <taxon>Caliciales</taxon>
        <taxon>Physciaceae</taxon>
        <taxon>Heterodermia</taxon>
    </lineage>
</organism>
<dbReference type="Proteomes" id="UP000664521">
    <property type="component" value="Unassembled WGS sequence"/>
</dbReference>
<comment type="caution">
    <text evidence="2">The sequence shown here is derived from an EMBL/GenBank/DDBJ whole genome shotgun (WGS) entry which is preliminary data.</text>
</comment>
<feature type="compositionally biased region" description="Basic and acidic residues" evidence="1">
    <location>
        <begin position="127"/>
        <end position="147"/>
    </location>
</feature>
<accession>A0A8H3EU97</accession>
<dbReference type="AlphaFoldDB" id="A0A8H3EU97"/>
<keyword evidence="3" id="KW-1185">Reference proteome</keyword>
<reference evidence="2" key="1">
    <citation type="submission" date="2021-03" db="EMBL/GenBank/DDBJ databases">
        <authorList>
            <person name="Tagirdzhanova G."/>
        </authorList>
    </citation>
    <scope>NUCLEOTIDE SEQUENCE</scope>
</reference>
<evidence type="ECO:0000313" key="2">
    <source>
        <dbReference type="EMBL" id="CAF9911534.1"/>
    </source>
</evidence>
<sequence>MKLREKMASGGSSIEPMPSRQYGRYQQNSEPRVKTPPTAVVSSVATSPTAVSPLAPLFSGNLSYPPMGAKLAELDVERNQKPWVSTRRRYYEIDDDDDDDVPPPTPPPKPREERLGQVPYPSSIPELIKEDREQSRTPFRKQAEYWRNQRELEEPRRAYSISSYYYKMDEPF</sequence>